<dbReference type="EMBL" id="JAADJT010000006">
    <property type="protein sequence ID" value="NGZ85540.1"/>
    <property type="molecule type" value="Genomic_DNA"/>
</dbReference>
<accession>A0ABX0FLR3</accession>
<proteinExistence type="predicted"/>
<evidence type="ECO:0000313" key="2">
    <source>
        <dbReference type="Proteomes" id="UP000666369"/>
    </source>
</evidence>
<sequence>MSIFTWDEAKRQSNLRKHGLDFADAAAVLAGTTLTKEDLRFQYGERRFNTLGYFQGEEVSITHTERHNGIRIISFRKATRRERDELFRGTR</sequence>
<organism evidence="1 2">
    <name type="scientific">Duganella aceris</name>
    <dbReference type="NCBI Taxonomy" id="2703883"/>
    <lineage>
        <taxon>Bacteria</taxon>
        <taxon>Pseudomonadati</taxon>
        <taxon>Pseudomonadota</taxon>
        <taxon>Betaproteobacteria</taxon>
        <taxon>Burkholderiales</taxon>
        <taxon>Oxalobacteraceae</taxon>
        <taxon>Telluria group</taxon>
        <taxon>Duganella</taxon>
    </lineage>
</organism>
<evidence type="ECO:0000313" key="1">
    <source>
        <dbReference type="EMBL" id="NGZ85540.1"/>
    </source>
</evidence>
<gene>
    <name evidence="1" type="ORF">GW587_14910</name>
</gene>
<dbReference type="Gene3D" id="3.10.450.530">
    <property type="entry name" value="Ribonuclease toxin, BrnT, of type II toxin-antitoxin system"/>
    <property type="match status" value="1"/>
</dbReference>
<dbReference type="InterPro" id="IPR038573">
    <property type="entry name" value="BrnT_sf"/>
</dbReference>
<dbReference type="RefSeq" id="WP_166104387.1">
    <property type="nucleotide sequence ID" value="NZ_JAADJT010000006.1"/>
</dbReference>
<dbReference type="Pfam" id="PF04365">
    <property type="entry name" value="BrnT_toxin"/>
    <property type="match status" value="1"/>
</dbReference>
<dbReference type="Proteomes" id="UP000666369">
    <property type="component" value="Unassembled WGS sequence"/>
</dbReference>
<reference evidence="2" key="1">
    <citation type="submission" date="2023-07" db="EMBL/GenBank/DDBJ databases">
        <title>Duganella aceri sp. nov., isolated from tree sap.</title>
        <authorList>
            <person name="Kim I.S."/>
        </authorList>
    </citation>
    <scope>NUCLEOTIDE SEQUENCE [LARGE SCALE GENOMIC DNA]</scope>
    <source>
        <strain evidence="2">SAP-35</strain>
    </source>
</reference>
<name>A0ABX0FLR3_9BURK</name>
<dbReference type="InterPro" id="IPR007460">
    <property type="entry name" value="BrnT_toxin"/>
</dbReference>
<keyword evidence="2" id="KW-1185">Reference proteome</keyword>
<protein>
    <submittedName>
        <fullName evidence="1">BrnT family toxin</fullName>
    </submittedName>
</protein>
<comment type="caution">
    <text evidence="1">The sequence shown here is derived from an EMBL/GenBank/DDBJ whole genome shotgun (WGS) entry which is preliminary data.</text>
</comment>